<comment type="caution">
    <text evidence="5">The sequence shown here is derived from an EMBL/GenBank/DDBJ whole genome shotgun (WGS) entry which is preliminary data.</text>
</comment>
<evidence type="ECO:0000256" key="2">
    <source>
        <dbReference type="ARBA" id="ARBA00023015"/>
    </source>
</evidence>
<dbReference type="InterPro" id="IPR005650">
    <property type="entry name" value="BlaI_family"/>
</dbReference>
<keyword evidence="4" id="KW-0804">Transcription</keyword>
<dbReference type="GO" id="GO:0045892">
    <property type="term" value="P:negative regulation of DNA-templated transcription"/>
    <property type="evidence" value="ECO:0007669"/>
    <property type="project" value="InterPro"/>
</dbReference>
<dbReference type="Gene3D" id="1.10.10.10">
    <property type="entry name" value="Winged helix-like DNA-binding domain superfamily/Winged helix DNA-binding domain"/>
    <property type="match status" value="1"/>
</dbReference>
<name>A0A6A8MB78_9LACO</name>
<dbReference type="PIRSF" id="PIRSF019455">
    <property type="entry name" value="CopR_AtkY"/>
    <property type="match status" value="1"/>
</dbReference>
<reference evidence="5 6" key="1">
    <citation type="submission" date="2019-08" db="EMBL/GenBank/DDBJ databases">
        <title>In-depth cultivation of the pig gut microbiome towards novel bacterial diversity and tailored functional studies.</title>
        <authorList>
            <person name="Wylensek D."/>
            <person name="Hitch T.C.A."/>
            <person name="Clavel T."/>
        </authorList>
    </citation>
    <scope>NUCLEOTIDE SEQUENCE [LARGE SCALE GENOMIC DNA]</scope>
    <source>
        <strain evidence="5 6">Bifido-178-WT-2B</strain>
    </source>
</reference>
<evidence type="ECO:0000313" key="6">
    <source>
        <dbReference type="Proteomes" id="UP000438120"/>
    </source>
</evidence>
<accession>A0A6A8MB78</accession>
<keyword evidence="3" id="KW-0238">DNA-binding</keyword>
<keyword evidence="2" id="KW-0805">Transcription regulation</keyword>
<dbReference type="OrthoDB" id="1849040at2"/>
<gene>
    <name evidence="5" type="ORF">FYJ62_02745</name>
</gene>
<comment type="similarity">
    <text evidence="1">Belongs to the BlaI transcriptional regulatory family.</text>
</comment>
<organism evidence="5 6">
    <name type="scientific">Lactobacillus porci</name>
    <dbReference type="NCBI Taxonomy" id="2012477"/>
    <lineage>
        <taxon>Bacteria</taxon>
        <taxon>Bacillati</taxon>
        <taxon>Bacillota</taxon>
        <taxon>Bacilli</taxon>
        <taxon>Lactobacillales</taxon>
        <taxon>Lactobacillaceae</taxon>
        <taxon>Lactobacillus</taxon>
    </lineage>
</organism>
<dbReference type="AlphaFoldDB" id="A0A6A8MB78"/>
<dbReference type="InterPro" id="IPR014071">
    <property type="entry name" value="Cu_transp_CopY/TcrY"/>
</dbReference>
<evidence type="ECO:0000256" key="3">
    <source>
        <dbReference type="ARBA" id="ARBA00023125"/>
    </source>
</evidence>
<evidence type="ECO:0000256" key="1">
    <source>
        <dbReference type="ARBA" id="ARBA00011046"/>
    </source>
</evidence>
<dbReference type="SUPFAM" id="SSF46785">
    <property type="entry name" value="Winged helix' DNA-binding domain"/>
    <property type="match status" value="1"/>
</dbReference>
<dbReference type="RefSeq" id="WP_154547494.1">
    <property type="nucleotide sequence ID" value="NZ_JBKZBY010000005.1"/>
</dbReference>
<protein>
    <submittedName>
        <fullName evidence="5">CopY/TcrY family copper transport repressor</fullName>
    </submittedName>
</protein>
<dbReference type="Pfam" id="PF03965">
    <property type="entry name" value="Penicillinase_R"/>
    <property type="match status" value="1"/>
</dbReference>
<dbReference type="InterPro" id="IPR036388">
    <property type="entry name" value="WH-like_DNA-bd_sf"/>
</dbReference>
<dbReference type="InterPro" id="IPR036390">
    <property type="entry name" value="WH_DNA-bd_sf"/>
</dbReference>
<evidence type="ECO:0000313" key="5">
    <source>
        <dbReference type="EMBL" id="MST86584.1"/>
    </source>
</evidence>
<dbReference type="NCBIfam" id="TIGR02698">
    <property type="entry name" value="CopY_TcrY"/>
    <property type="match status" value="1"/>
</dbReference>
<dbReference type="Proteomes" id="UP000438120">
    <property type="component" value="Unassembled WGS sequence"/>
</dbReference>
<proteinExistence type="inferred from homology"/>
<sequence>MQAELDRDYSISDAEWDVMRIVWTLGTVYTNQVVSQLQAKKDWSESTIKTLMRRLEKKGFLKVNRSGHRFTYEATISQDEMMYQSIKRSLAAMCDMHKGQLLLRLLDEIPMSKNDLAKVAAKVAEKQLTAPDQVPCNCLAHDPDHCADHC</sequence>
<dbReference type="EMBL" id="VUMX01000005">
    <property type="protein sequence ID" value="MST86584.1"/>
    <property type="molecule type" value="Genomic_DNA"/>
</dbReference>
<evidence type="ECO:0000256" key="4">
    <source>
        <dbReference type="ARBA" id="ARBA00023163"/>
    </source>
</evidence>
<keyword evidence="6" id="KW-1185">Reference proteome</keyword>
<dbReference type="GO" id="GO:0003677">
    <property type="term" value="F:DNA binding"/>
    <property type="evidence" value="ECO:0007669"/>
    <property type="project" value="UniProtKB-KW"/>
</dbReference>